<proteinExistence type="predicted"/>
<accession>A0A699SPS6</accession>
<sequence>HYQNNRGKTEQDTNRNGRSQPAVAGHVRPNGVGHRRLAAQGWDADGHVALGVFGFLRGRAHGIKSNKGEEHNARAADDAAPAMLEETFVGAYCYAGRVFHYSIGRNEVRRVVGGVDKLPAHSNENHHNEGLEHHNNSIEQSRFLGAFHQQQAQHHDDEQGGQVDEAVLRYAVYHCRLEGRVAELIGYTRPKDFQELIQVFAPGNGYG</sequence>
<evidence type="ECO:0000313" key="2">
    <source>
        <dbReference type="EMBL" id="GFC99871.1"/>
    </source>
</evidence>
<dbReference type="EMBL" id="BKCJ011181264">
    <property type="protein sequence ID" value="GFC99871.1"/>
    <property type="molecule type" value="Genomic_DNA"/>
</dbReference>
<dbReference type="AlphaFoldDB" id="A0A699SPS6"/>
<comment type="caution">
    <text evidence="2">The sequence shown here is derived from an EMBL/GenBank/DDBJ whole genome shotgun (WGS) entry which is preliminary data.</text>
</comment>
<feature type="non-terminal residue" evidence="2">
    <location>
        <position position="207"/>
    </location>
</feature>
<organism evidence="2">
    <name type="scientific">Tanacetum cinerariifolium</name>
    <name type="common">Dalmatian daisy</name>
    <name type="synonym">Chrysanthemum cinerariifolium</name>
    <dbReference type="NCBI Taxonomy" id="118510"/>
    <lineage>
        <taxon>Eukaryota</taxon>
        <taxon>Viridiplantae</taxon>
        <taxon>Streptophyta</taxon>
        <taxon>Embryophyta</taxon>
        <taxon>Tracheophyta</taxon>
        <taxon>Spermatophyta</taxon>
        <taxon>Magnoliopsida</taxon>
        <taxon>eudicotyledons</taxon>
        <taxon>Gunneridae</taxon>
        <taxon>Pentapetalae</taxon>
        <taxon>asterids</taxon>
        <taxon>campanulids</taxon>
        <taxon>Asterales</taxon>
        <taxon>Asteraceae</taxon>
        <taxon>Asteroideae</taxon>
        <taxon>Anthemideae</taxon>
        <taxon>Anthemidinae</taxon>
        <taxon>Tanacetum</taxon>
    </lineage>
</organism>
<protein>
    <submittedName>
        <fullName evidence="2">Uncharacterized protein</fullName>
    </submittedName>
</protein>
<reference evidence="2" key="1">
    <citation type="journal article" date="2019" name="Sci. Rep.">
        <title>Draft genome of Tanacetum cinerariifolium, the natural source of mosquito coil.</title>
        <authorList>
            <person name="Yamashiro T."/>
            <person name="Shiraishi A."/>
            <person name="Satake H."/>
            <person name="Nakayama K."/>
        </authorList>
    </citation>
    <scope>NUCLEOTIDE SEQUENCE</scope>
</reference>
<gene>
    <name evidence="2" type="ORF">Tci_871841</name>
</gene>
<feature type="region of interest" description="Disordered" evidence="1">
    <location>
        <begin position="1"/>
        <end position="30"/>
    </location>
</feature>
<feature type="non-terminal residue" evidence="2">
    <location>
        <position position="1"/>
    </location>
</feature>
<evidence type="ECO:0000256" key="1">
    <source>
        <dbReference type="SAM" id="MobiDB-lite"/>
    </source>
</evidence>
<name>A0A699SPS6_TANCI</name>